<protein>
    <submittedName>
        <fullName evidence="1">Uncharacterized protein</fullName>
    </submittedName>
</protein>
<name>A0A1M4ZT58_9BACT</name>
<keyword evidence="2" id="KW-1185">Reference proteome</keyword>
<accession>A0A1M4ZT58</accession>
<evidence type="ECO:0000313" key="2">
    <source>
        <dbReference type="Proteomes" id="UP000184048"/>
    </source>
</evidence>
<sequence>MILRDFKRLKRSLQLELLETEGIMLVECRGLRVTMELYAFLDYYVEVFRGQENDKIIMIQAFDDTECLEPYLEQIDISGLVPRPI</sequence>
<gene>
    <name evidence="1" type="ORF">SAMN02745131_02067</name>
</gene>
<dbReference type="EMBL" id="FQUU01000007">
    <property type="protein sequence ID" value="SHF21229.1"/>
    <property type="molecule type" value="Genomic_DNA"/>
</dbReference>
<reference evidence="1 2" key="1">
    <citation type="submission" date="2016-11" db="EMBL/GenBank/DDBJ databases">
        <authorList>
            <person name="Jaros S."/>
            <person name="Januszkiewicz K."/>
            <person name="Wedrychowicz H."/>
        </authorList>
    </citation>
    <scope>NUCLEOTIDE SEQUENCE [LARGE SCALE GENOMIC DNA]</scope>
    <source>
        <strain evidence="1 2">DSM 18119</strain>
    </source>
</reference>
<proteinExistence type="predicted"/>
<organism evidence="1 2">
    <name type="scientific">Flavisolibacter ginsengisoli DSM 18119</name>
    <dbReference type="NCBI Taxonomy" id="1121884"/>
    <lineage>
        <taxon>Bacteria</taxon>
        <taxon>Pseudomonadati</taxon>
        <taxon>Bacteroidota</taxon>
        <taxon>Chitinophagia</taxon>
        <taxon>Chitinophagales</taxon>
        <taxon>Chitinophagaceae</taxon>
        <taxon>Flavisolibacter</taxon>
    </lineage>
</organism>
<dbReference type="Proteomes" id="UP000184048">
    <property type="component" value="Unassembled WGS sequence"/>
</dbReference>
<dbReference type="STRING" id="1121884.SAMN02745131_02067"/>
<dbReference type="OrthoDB" id="676972at2"/>
<dbReference type="AlphaFoldDB" id="A0A1M4ZT58"/>
<dbReference type="RefSeq" id="WP_072835254.1">
    <property type="nucleotide sequence ID" value="NZ_FQUU01000007.1"/>
</dbReference>
<evidence type="ECO:0000313" key="1">
    <source>
        <dbReference type="EMBL" id="SHF21229.1"/>
    </source>
</evidence>